<dbReference type="Pfam" id="PF00905">
    <property type="entry name" value="Transpeptidase"/>
    <property type="match status" value="1"/>
</dbReference>
<feature type="domain" description="Penicillin-binding protein transpeptidase" evidence="16">
    <location>
        <begin position="399"/>
        <end position="665"/>
    </location>
</feature>
<comment type="similarity">
    <text evidence="1">In the C-terminal section; belongs to the transpeptidase family.</text>
</comment>
<keyword evidence="15" id="KW-0812">Transmembrane</keyword>
<keyword evidence="4" id="KW-0645">Protease</keyword>
<reference evidence="18 19" key="2">
    <citation type="journal article" date="2016" name="Genome Announc.">
        <title>Permanent Draft Genome Sequences for Two Variants of Frankia sp. Strain CpI1, the First Frankia Strain Isolated from Root Nodules of Comptonia peregrina.</title>
        <authorList>
            <person name="Oshone R."/>
            <person name="Hurst S.G.IV."/>
            <person name="Abebe-Akele F."/>
            <person name="Simpson S."/>
            <person name="Morris K."/>
            <person name="Thomas W.K."/>
            <person name="Tisa L.S."/>
        </authorList>
    </citation>
    <scope>NUCLEOTIDE SEQUENCE [LARGE SCALE GENOMIC DNA]</scope>
    <source>
        <strain evidence="19">CpI1-S</strain>
    </source>
</reference>
<evidence type="ECO:0000256" key="13">
    <source>
        <dbReference type="ARBA" id="ARBA00049902"/>
    </source>
</evidence>
<feature type="region of interest" description="Disordered" evidence="14">
    <location>
        <begin position="1"/>
        <end position="44"/>
    </location>
</feature>
<dbReference type="InterPro" id="IPR012338">
    <property type="entry name" value="Beta-lactam/transpept-like"/>
</dbReference>
<evidence type="ECO:0000256" key="3">
    <source>
        <dbReference type="ARBA" id="ARBA00022645"/>
    </source>
</evidence>
<evidence type="ECO:0000256" key="8">
    <source>
        <dbReference type="ARBA" id="ARBA00022960"/>
    </source>
</evidence>
<dbReference type="FunFam" id="1.10.3810.10:FF:000001">
    <property type="entry name" value="Penicillin-binding protein 1A"/>
    <property type="match status" value="1"/>
</dbReference>
<name>A0A0D8BK53_9ACTN</name>
<dbReference type="Proteomes" id="UP000032545">
    <property type="component" value="Unassembled WGS sequence"/>
</dbReference>
<evidence type="ECO:0000313" key="19">
    <source>
        <dbReference type="Proteomes" id="UP000032545"/>
    </source>
</evidence>
<accession>A0A0D8BK53</accession>
<dbReference type="AlphaFoldDB" id="A0A0D8BK53"/>
<dbReference type="Pfam" id="PF00912">
    <property type="entry name" value="Transgly"/>
    <property type="match status" value="1"/>
</dbReference>
<dbReference type="SUPFAM" id="SSF53955">
    <property type="entry name" value="Lysozyme-like"/>
    <property type="match status" value="1"/>
</dbReference>
<keyword evidence="5" id="KW-0328">Glycosyltransferase</keyword>
<keyword evidence="6" id="KW-0808">Transferase</keyword>
<comment type="catalytic activity">
    <reaction evidence="13">
        <text>[GlcNAc-(1-&gt;4)-Mur2Ac(oyl-L-Ala-gamma-D-Glu-L-Lys-D-Ala-D-Ala)](n)-di-trans,octa-cis-undecaprenyl diphosphate + beta-D-GlcNAc-(1-&gt;4)-Mur2Ac(oyl-L-Ala-gamma-D-Glu-L-Lys-D-Ala-D-Ala)-di-trans,octa-cis-undecaprenyl diphosphate = [GlcNAc-(1-&gt;4)-Mur2Ac(oyl-L-Ala-gamma-D-Glu-L-Lys-D-Ala-D-Ala)](n+1)-di-trans,octa-cis-undecaprenyl diphosphate + di-trans,octa-cis-undecaprenyl diphosphate + H(+)</text>
        <dbReference type="Rhea" id="RHEA:23708"/>
        <dbReference type="Rhea" id="RHEA-COMP:9602"/>
        <dbReference type="Rhea" id="RHEA-COMP:9603"/>
        <dbReference type="ChEBI" id="CHEBI:15378"/>
        <dbReference type="ChEBI" id="CHEBI:58405"/>
        <dbReference type="ChEBI" id="CHEBI:60033"/>
        <dbReference type="ChEBI" id="CHEBI:78435"/>
        <dbReference type="EC" id="2.4.99.28"/>
    </reaction>
</comment>
<protein>
    <submittedName>
        <fullName evidence="18">Membrane carboxypeptidase (Penicillin-binding protein)</fullName>
    </submittedName>
</protein>
<dbReference type="PANTHER" id="PTHR32282:SF33">
    <property type="entry name" value="PEPTIDOGLYCAN GLYCOSYLTRANSFERASE"/>
    <property type="match status" value="1"/>
</dbReference>
<evidence type="ECO:0000256" key="7">
    <source>
        <dbReference type="ARBA" id="ARBA00022801"/>
    </source>
</evidence>
<gene>
    <name evidence="18" type="ORF">FF36_01952</name>
</gene>
<dbReference type="GO" id="GO:0009252">
    <property type="term" value="P:peptidoglycan biosynthetic process"/>
    <property type="evidence" value="ECO:0007669"/>
    <property type="project" value="UniProtKB-KW"/>
</dbReference>
<evidence type="ECO:0000256" key="4">
    <source>
        <dbReference type="ARBA" id="ARBA00022670"/>
    </source>
</evidence>
<evidence type="ECO:0000256" key="6">
    <source>
        <dbReference type="ARBA" id="ARBA00022679"/>
    </source>
</evidence>
<reference evidence="19" key="1">
    <citation type="submission" date="2015-02" db="EMBL/GenBank/DDBJ databases">
        <title>Draft Genome of Frankia sp. CpI1-S.</title>
        <authorList>
            <person name="Oshone R.T."/>
            <person name="Ngom M."/>
            <person name="Ghodhbane-Gtari F."/>
            <person name="Gtari M."/>
            <person name="Morris K."/>
            <person name="Thomas K."/>
            <person name="Sen A."/>
            <person name="Tisa L.S."/>
        </authorList>
    </citation>
    <scope>NUCLEOTIDE SEQUENCE [LARGE SCALE GENOMIC DNA]</scope>
    <source>
        <strain evidence="19">CpI1-S</strain>
    </source>
</reference>
<dbReference type="InterPro" id="IPR050396">
    <property type="entry name" value="Glycosyltr_51/Transpeptidase"/>
</dbReference>
<feature type="compositionally biased region" description="Gly residues" evidence="14">
    <location>
        <begin position="783"/>
        <end position="812"/>
    </location>
</feature>
<dbReference type="PANTHER" id="PTHR32282">
    <property type="entry name" value="BINDING PROTEIN TRANSPEPTIDASE, PUTATIVE-RELATED"/>
    <property type="match status" value="1"/>
</dbReference>
<dbReference type="GO" id="GO:0009002">
    <property type="term" value="F:serine-type D-Ala-D-Ala carboxypeptidase activity"/>
    <property type="evidence" value="ECO:0007669"/>
    <property type="project" value="UniProtKB-EC"/>
</dbReference>
<evidence type="ECO:0000256" key="15">
    <source>
        <dbReference type="SAM" id="Phobius"/>
    </source>
</evidence>
<evidence type="ECO:0000256" key="10">
    <source>
        <dbReference type="ARBA" id="ARBA00023268"/>
    </source>
</evidence>
<evidence type="ECO:0000256" key="14">
    <source>
        <dbReference type="SAM" id="MobiDB-lite"/>
    </source>
</evidence>
<feature type="transmembrane region" description="Helical" evidence="15">
    <location>
        <begin position="56"/>
        <end position="80"/>
    </location>
</feature>
<evidence type="ECO:0000256" key="2">
    <source>
        <dbReference type="ARBA" id="ARBA00007739"/>
    </source>
</evidence>
<sequence>MASTGTAIRGQDGPASGPDTLDSQAPAGAAQGGGPGARTLPRPPVDRRRVLKKMALTASALGVVVALLSLPFVGAVGLFAKGSADHFLGLPSELVTPPLPQSSTILASDGSVIATLRGAENRIVVPGSDIPKIMREAIVSIEDARFYEHGGVDPQGVLRAALRNSEAGGVAQGGSTLTQQYVKNVLLQNARTTHEREVAAGDSLDRKIQELRYALDIEKRFSKDEILERYLNIAYFGDGAYGVGTAAEHYFGVPISQVTLEQAALLAGLVQSPSRYNPAAHPQAALVRRNTVLDKMAENNYVSPTQADAAKQMPLNVVPAPPPAADSCETSTAPFFCDYVRSQLRASPALGTTVEERNRRIYEGGLVIRTTLDPLVQQAAQDAVNSTIAPDNRVSATEVVIQPGTGNILAMAVNRVYGSNAGLNQTVVPLPTNATFQPGSTFKTFVLAAAMEQGYGTSTAFYSPACYVSPKFPLDRGEGDCAKGFSNSDPAEAGIYDIPRGTWDSVNTFYVQLAEKTGIPAVMEMAKRLGVVPPKADKIGPTDGATAIGGGQYMYVSPLQMADAYATIAGGGLRCAPRFATGAVDSSKDPIDVARPPQCEQVLAKGVADTVTSVLAGVPINGTGTNAAIGRPSAGKTGTTDEFSAAWYVGFTPQMTAAVSVGDPTGAESHPLRNVVADGRTWSRVFGGDLPAIIWGKSMRAALANQPVVALPGADPTVAHGTKGGLQNTPPPPPAPTPGQGLGDMLQNLGQQVLPGVFGQPQARSAPLGGQNGTQQAVPNGQDNGGGQPDGGAQNGGPQNGGGQNGQNRGGR</sequence>
<evidence type="ECO:0000259" key="17">
    <source>
        <dbReference type="Pfam" id="PF00912"/>
    </source>
</evidence>
<evidence type="ECO:0000256" key="9">
    <source>
        <dbReference type="ARBA" id="ARBA00022984"/>
    </source>
</evidence>
<keyword evidence="8" id="KW-0133">Cell shape</keyword>
<keyword evidence="9" id="KW-0573">Peptidoglycan synthesis</keyword>
<dbReference type="GO" id="GO:0008955">
    <property type="term" value="F:peptidoglycan glycosyltransferase activity"/>
    <property type="evidence" value="ECO:0007669"/>
    <property type="project" value="UniProtKB-EC"/>
</dbReference>
<dbReference type="GO" id="GO:0008360">
    <property type="term" value="P:regulation of cell shape"/>
    <property type="evidence" value="ECO:0007669"/>
    <property type="project" value="UniProtKB-KW"/>
</dbReference>
<keyword evidence="10" id="KW-0511">Multifunctional enzyme</keyword>
<comment type="similarity">
    <text evidence="2">In the N-terminal section; belongs to the glycosyltransferase 51 family.</text>
</comment>
<keyword evidence="7" id="KW-0378">Hydrolase</keyword>
<evidence type="ECO:0000313" key="18">
    <source>
        <dbReference type="EMBL" id="KJE23767.1"/>
    </source>
</evidence>
<feature type="domain" description="Glycosyl transferase family 51" evidence="17">
    <location>
        <begin position="110"/>
        <end position="296"/>
    </location>
</feature>
<dbReference type="GO" id="GO:0006508">
    <property type="term" value="P:proteolysis"/>
    <property type="evidence" value="ECO:0007669"/>
    <property type="project" value="UniProtKB-KW"/>
</dbReference>
<evidence type="ECO:0000256" key="12">
    <source>
        <dbReference type="ARBA" id="ARBA00034000"/>
    </source>
</evidence>
<dbReference type="GO" id="GO:0030288">
    <property type="term" value="C:outer membrane-bounded periplasmic space"/>
    <property type="evidence" value="ECO:0007669"/>
    <property type="project" value="TreeGrafter"/>
</dbReference>
<dbReference type="GO" id="GO:0008658">
    <property type="term" value="F:penicillin binding"/>
    <property type="evidence" value="ECO:0007669"/>
    <property type="project" value="InterPro"/>
</dbReference>
<keyword evidence="19" id="KW-1185">Reference proteome</keyword>
<proteinExistence type="inferred from homology"/>
<feature type="region of interest" description="Disordered" evidence="14">
    <location>
        <begin position="714"/>
        <end position="746"/>
    </location>
</feature>
<comment type="caution">
    <text evidence="18">The sequence shown here is derived from an EMBL/GenBank/DDBJ whole genome shotgun (WGS) entry which is preliminary data.</text>
</comment>
<feature type="region of interest" description="Disordered" evidence="14">
    <location>
        <begin position="759"/>
        <end position="812"/>
    </location>
</feature>
<dbReference type="InterPro" id="IPR023346">
    <property type="entry name" value="Lysozyme-like_dom_sf"/>
</dbReference>
<dbReference type="EMBL" id="JYFN01000011">
    <property type="protein sequence ID" value="KJE23767.1"/>
    <property type="molecule type" value="Genomic_DNA"/>
</dbReference>
<organism evidence="18 19">
    <name type="scientific">Frankia torreyi</name>
    <dbReference type="NCBI Taxonomy" id="1856"/>
    <lineage>
        <taxon>Bacteria</taxon>
        <taxon>Bacillati</taxon>
        <taxon>Actinomycetota</taxon>
        <taxon>Actinomycetes</taxon>
        <taxon>Frankiales</taxon>
        <taxon>Frankiaceae</taxon>
        <taxon>Frankia</taxon>
    </lineage>
</organism>
<dbReference type="Gene3D" id="1.10.3810.10">
    <property type="entry name" value="Biosynthetic peptidoglycan transglycosylase-like"/>
    <property type="match status" value="1"/>
</dbReference>
<keyword evidence="3 18" id="KW-0121">Carboxypeptidase</keyword>
<dbReference type="Gene3D" id="3.40.710.10">
    <property type="entry name" value="DD-peptidase/beta-lactamase superfamily"/>
    <property type="match status" value="1"/>
</dbReference>
<keyword evidence="11" id="KW-0961">Cell wall biogenesis/degradation</keyword>
<evidence type="ECO:0000256" key="1">
    <source>
        <dbReference type="ARBA" id="ARBA00007090"/>
    </source>
</evidence>
<dbReference type="SUPFAM" id="SSF56601">
    <property type="entry name" value="beta-lactamase/transpeptidase-like"/>
    <property type="match status" value="1"/>
</dbReference>
<dbReference type="InterPro" id="IPR001460">
    <property type="entry name" value="PCN-bd_Tpept"/>
</dbReference>
<keyword evidence="15" id="KW-1133">Transmembrane helix</keyword>
<dbReference type="InterPro" id="IPR001264">
    <property type="entry name" value="Glyco_trans_51"/>
</dbReference>
<comment type="catalytic activity">
    <reaction evidence="12">
        <text>Preferential cleavage: (Ac)2-L-Lys-D-Ala-|-D-Ala. Also transpeptidation of peptidyl-alanyl moieties that are N-acyl substituents of D-alanine.</text>
        <dbReference type="EC" id="3.4.16.4"/>
    </reaction>
</comment>
<dbReference type="GO" id="GO:0071555">
    <property type="term" value="P:cell wall organization"/>
    <property type="evidence" value="ECO:0007669"/>
    <property type="project" value="UniProtKB-KW"/>
</dbReference>
<evidence type="ECO:0000259" key="16">
    <source>
        <dbReference type="Pfam" id="PF00905"/>
    </source>
</evidence>
<dbReference type="PATRIC" id="fig|1502723.3.peg.684"/>
<evidence type="ECO:0000256" key="5">
    <source>
        <dbReference type="ARBA" id="ARBA00022676"/>
    </source>
</evidence>
<keyword evidence="15" id="KW-0472">Membrane</keyword>
<evidence type="ECO:0000256" key="11">
    <source>
        <dbReference type="ARBA" id="ARBA00023316"/>
    </source>
</evidence>
<dbReference type="InterPro" id="IPR036950">
    <property type="entry name" value="PBP_transglycosylase"/>
</dbReference>